<dbReference type="GO" id="GO:0045892">
    <property type="term" value="P:negative regulation of DNA-templated transcription"/>
    <property type="evidence" value="ECO:0007669"/>
    <property type="project" value="InterPro"/>
</dbReference>
<evidence type="ECO:0000313" key="8">
    <source>
        <dbReference type="EMBL" id="CCJ33784.1"/>
    </source>
</evidence>
<dbReference type="AlphaFoldDB" id="I7KUZ5"/>
<evidence type="ECO:0000313" key="9">
    <source>
        <dbReference type="Proteomes" id="UP000007652"/>
    </source>
</evidence>
<organism evidence="8 9">
    <name type="scientific">Caloramator australicus RC3</name>
    <dbReference type="NCBI Taxonomy" id="857293"/>
    <lineage>
        <taxon>Bacteria</taxon>
        <taxon>Bacillati</taxon>
        <taxon>Bacillota</taxon>
        <taxon>Clostridia</taxon>
        <taxon>Eubacteriales</taxon>
        <taxon>Clostridiaceae</taxon>
        <taxon>Caloramator</taxon>
    </lineage>
</organism>
<gene>
    <name evidence="8" type="ORF">CAAU_1700</name>
</gene>
<comment type="similarity">
    <text evidence="1">Belongs to the FlgM family.</text>
</comment>
<dbReference type="EMBL" id="CAKP01000093">
    <property type="protein sequence ID" value="CCJ33784.1"/>
    <property type="molecule type" value="Genomic_DNA"/>
</dbReference>
<protein>
    <recommendedName>
        <fullName evidence="2">Negative regulator of flagellin synthesis</fullName>
    </recommendedName>
</protein>
<keyword evidence="3" id="KW-0678">Repressor</keyword>
<dbReference type="NCBIfam" id="TIGR03824">
    <property type="entry name" value="FlgM_jcvi"/>
    <property type="match status" value="1"/>
</dbReference>
<accession>I7KUZ5</accession>
<proteinExistence type="inferred from homology"/>
<comment type="caution">
    <text evidence="8">The sequence shown here is derived from an EMBL/GenBank/DDBJ whole genome shotgun (WGS) entry which is preliminary data.</text>
</comment>
<evidence type="ECO:0000256" key="3">
    <source>
        <dbReference type="ARBA" id="ARBA00022491"/>
    </source>
</evidence>
<feature type="domain" description="Anti-sigma-28 factor FlgM C-terminal" evidence="7">
    <location>
        <begin position="31"/>
        <end position="84"/>
    </location>
</feature>
<name>I7KUZ5_9CLOT</name>
<sequence>MRIRLDVNNVINIYNKNAKSVAKENPSRKSDTIEISKEGKEIAKFLEIAKNIEIETKDVERIKNLIKEGKYQINDEDLARSIINFMKESDK</sequence>
<evidence type="ECO:0000256" key="1">
    <source>
        <dbReference type="ARBA" id="ARBA00005322"/>
    </source>
</evidence>
<dbReference type="InterPro" id="IPR007412">
    <property type="entry name" value="FlgM"/>
</dbReference>
<keyword evidence="4" id="KW-1005">Bacterial flagellum biogenesis</keyword>
<keyword evidence="5" id="KW-0805">Transcription regulation</keyword>
<evidence type="ECO:0000256" key="5">
    <source>
        <dbReference type="ARBA" id="ARBA00023015"/>
    </source>
</evidence>
<evidence type="ECO:0000256" key="6">
    <source>
        <dbReference type="ARBA" id="ARBA00023163"/>
    </source>
</evidence>
<evidence type="ECO:0000256" key="2">
    <source>
        <dbReference type="ARBA" id="ARBA00017823"/>
    </source>
</evidence>
<dbReference type="STRING" id="857293.CAAU_1700"/>
<dbReference type="GO" id="GO:0044781">
    <property type="term" value="P:bacterial-type flagellum organization"/>
    <property type="evidence" value="ECO:0007669"/>
    <property type="project" value="UniProtKB-KW"/>
</dbReference>
<dbReference type="Proteomes" id="UP000007652">
    <property type="component" value="Unassembled WGS sequence"/>
</dbReference>
<dbReference type="SUPFAM" id="SSF101498">
    <property type="entry name" value="Anti-sigma factor FlgM"/>
    <property type="match status" value="1"/>
</dbReference>
<dbReference type="InterPro" id="IPR031316">
    <property type="entry name" value="FlgM_C"/>
</dbReference>
<evidence type="ECO:0000259" key="7">
    <source>
        <dbReference type="Pfam" id="PF04316"/>
    </source>
</evidence>
<keyword evidence="6" id="KW-0804">Transcription</keyword>
<dbReference type="RefSeq" id="WP_008909043.1">
    <property type="nucleotide sequence ID" value="NZ_CAKP01000093.1"/>
</dbReference>
<dbReference type="InterPro" id="IPR035890">
    <property type="entry name" value="Anti-sigma-28_factor_FlgM_sf"/>
</dbReference>
<dbReference type="Pfam" id="PF04316">
    <property type="entry name" value="FlgM"/>
    <property type="match status" value="1"/>
</dbReference>
<keyword evidence="9" id="KW-1185">Reference proteome</keyword>
<evidence type="ECO:0000256" key="4">
    <source>
        <dbReference type="ARBA" id="ARBA00022795"/>
    </source>
</evidence>
<reference evidence="8 9" key="1">
    <citation type="journal article" date="2011" name="J. Bacteriol.">
        <title>Draft genome sequence of Caloramator australicus strain RC3T, a thermoanaerobe from the Great Artesian Basin of Australia.</title>
        <authorList>
            <person name="Ogg C.D."/>
            <person name="Patel B.K.C."/>
        </authorList>
    </citation>
    <scope>NUCLEOTIDE SEQUENCE [LARGE SCALE GENOMIC DNA]</scope>
    <source>
        <strain evidence="8 9">RC3</strain>
    </source>
</reference>